<dbReference type="PROSITE" id="PS50235">
    <property type="entry name" value="USP_3"/>
    <property type="match status" value="1"/>
</dbReference>
<gene>
    <name evidence="10" type="ORF">KGF56_002654</name>
</gene>
<dbReference type="PROSITE" id="PS00973">
    <property type="entry name" value="USP_2"/>
    <property type="match status" value="1"/>
</dbReference>
<evidence type="ECO:0000256" key="1">
    <source>
        <dbReference type="ARBA" id="ARBA00000707"/>
    </source>
</evidence>
<keyword evidence="5 7" id="KW-0378">Hydrolase</keyword>
<dbReference type="GeneID" id="73380271"/>
<dbReference type="SUPFAM" id="SSF54001">
    <property type="entry name" value="Cysteine proteinases"/>
    <property type="match status" value="1"/>
</dbReference>
<dbReference type="RefSeq" id="XP_049180300.1">
    <property type="nucleotide sequence ID" value="XM_049323907.1"/>
</dbReference>
<dbReference type="EMBL" id="JAHUZD010000094">
    <property type="protein sequence ID" value="KAI3404555.2"/>
    <property type="molecule type" value="Genomic_DNA"/>
</dbReference>
<dbReference type="EC" id="3.4.19.12" evidence="7"/>
<dbReference type="GO" id="GO:0016579">
    <property type="term" value="P:protein deubiquitination"/>
    <property type="evidence" value="ECO:0007669"/>
    <property type="project" value="InterPro"/>
</dbReference>
<dbReference type="Gene3D" id="3.40.250.10">
    <property type="entry name" value="Rhodanese-like domain"/>
    <property type="match status" value="1"/>
</dbReference>
<feature type="domain" description="USP" evidence="9">
    <location>
        <begin position="439"/>
        <end position="830"/>
    </location>
</feature>
<evidence type="ECO:0000313" key="10">
    <source>
        <dbReference type="EMBL" id="KAI3404555.2"/>
    </source>
</evidence>
<dbReference type="InterPro" id="IPR038765">
    <property type="entry name" value="Papain-like_cys_pep_sf"/>
</dbReference>
<dbReference type="InterPro" id="IPR001394">
    <property type="entry name" value="Peptidase_C19_UCH"/>
</dbReference>
<proteinExistence type="inferred from homology"/>
<dbReference type="InterPro" id="IPR036873">
    <property type="entry name" value="Rhodanese-like_dom_sf"/>
</dbReference>
<protein>
    <recommendedName>
        <fullName evidence="7">Ubiquitin carboxyl-terminal hydrolase</fullName>
        <ecNumber evidence="7">3.4.19.12</ecNumber>
    </recommendedName>
</protein>
<dbReference type="Gene3D" id="3.90.70.10">
    <property type="entry name" value="Cysteine proteinases"/>
    <property type="match status" value="1"/>
</dbReference>
<dbReference type="GO" id="GO:0006508">
    <property type="term" value="P:proteolysis"/>
    <property type="evidence" value="ECO:0007669"/>
    <property type="project" value="UniProtKB-KW"/>
</dbReference>
<dbReference type="SUPFAM" id="SSF52821">
    <property type="entry name" value="Rhodanese/Cell cycle control phosphatase"/>
    <property type="match status" value="1"/>
</dbReference>
<dbReference type="CDD" id="cd02674">
    <property type="entry name" value="Peptidase_C19R"/>
    <property type="match status" value="1"/>
</dbReference>
<dbReference type="PANTHER" id="PTHR21646">
    <property type="entry name" value="UBIQUITIN CARBOXYL-TERMINAL HYDROLASE"/>
    <property type="match status" value="1"/>
</dbReference>
<name>A0AAI9SX99_9ASCO</name>
<reference evidence="10" key="1">
    <citation type="journal article" date="2022" name="DNA Res.">
        <title>Genome analysis of five recently described species of the CUG-Ser clade uncovers Candida theae as a new hybrid lineage with pathogenic potential in the Candida parapsilosis species complex.</title>
        <authorList>
            <person name="Mixao V."/>
            <person name="Del Olmo V."/>
            <person name="Hegedusova E."/>
            <person name="Saus E."/>
            <person name="Pryszcz L."/>
            <person name="Cillingova A."/>
            <person name="Nosek J."/>
            <person name="Gabaldon T."/>
        </authorList>
    </citation>
    <scope>NUCLEOTIDE SEQUENCE</scope>
    <source>
        <strain evidence="10">CBS 10844</strain>
    </source>
</reference>
<evidence type="ECO:0000256" key="8">
    <source>
        <dbReference type="SAM" id="MobiDB-lite"/>
    </source>
</evidence>
<dbReference type="Pfam" id="PF00443">
    <property type="entry name" value="UCH"/>
    <property type="match status" value="1"/>
</dbReference>
<dbReference type="GO" id="GO:0004843">
    <property type="term" value="F:cysteine-type deubiquitinase activity"/>
    <property type="evidence" value="ECO:0007669"/>
    <property type="project" value="UniProtKB-UniRule"/>
</dbReference>
<comment type="catalytic activity">
    <reaction evidence="1 7">
        <text>Thiol-dependent hydrolysis of ester, thioester, amide, peptide and isopeptide bonds formed by the C-terminal Gly of ubiquitin (a 76-residue protein attached to proteins as an intracellular targeting signal).</text>
        <dbReference type="EC" id="3.4.19.12"/>
    </reaction>
</comment>
<evidence type="ECO:0000256" key="5">
    <source>
        <dbReference type="ARBA" id="ARBA00022801"/>
    </source>
</evidence>
<comment type="caution">
    <text evidence="10">The sequence shown here is derived from an EMBL/GenBank/DDBJ whole genome shotgun (WGS) entry which is preliminary data.</text>
</comment>
<evidence type="ECO:0000313" key="11">
    <source>
        <dbReference type="Proteomes" id="UP001202479"/>
    </source>
</evidence>
<keyword evidence="11" id="KW-1185">Reference proteome</keyword>
<dbReference type="InterPro" id="IPR028889">
    <property type="entry name" value="USP"/>
</dbReference>
<keyword evidence="3 7" id="KW-0645">Protease</keyword>
<dbReference type="PROSITE" id="PS00972">
    <property type="entry name" value="USP_1"/>
    <property type="match status" value="1"/>
</dbReference>
<feature type="region of interest" description="Disordered" evidence="8">
    <location>
        <begin position="129"/>
        <end position="149"/>
    </location>
</feature>
<dbReference type="Proteomes" id="UP001202479">
    <property type="component" value="Unassembled WGS sequence"/>
</dbReference>
<evidence type="ECO:0000259" key="9">
    <source>
        <dbReference type="PROSITE" id="PS50235"/>
    </source>
</evidence>
<organism evidence="10 11">
    <name type="scientific">Candida oxycetoniae</name>
    <dbReference type="NCBI Taxonomy" id="497107"/>
    <lineage>
        <taxon>Eukaryota</taxon>
        <taxon>Fungi</taxon>
        <taxon>Dikarya</taxon>
        <taxon>Ascomycota</taxon>
        <taxon>Saccharomycotina</taxon>
        <taxon>Pichiomycetes</taxon>
        <taxon>Debaryomycetaceae</taxon>
        <taxon>Candida/Lodderomyces clade</taxon>
        <taxon>Candida</taxon>
    </lineage>
</organism>
<comment type="similarity">
    <text evidence="2 7">Belongs to the peptidase C19 family.</text>
</comment>
<accession>A0AAI9SX99</accession>
<evidence type="ECO:0000256" key="6">
    <source>
        <dbReference type="ARBA" id="ARBA00022807"/>
    </source>
</evidence>
<dbReference type="PANTHER" id="PTHR21646:SF95">
    <property type="entry name" value="UBIQUITIN CARBOXYL-TERMINAL HYDROLASE 4-RELATED"/>
    <property type="match status" value="1"/>
</dbReference>
<evidence type="ECO:0000256" key="7">
    <source>
        <dbReference type="RuleBase" id="RU366025"/>
    </source>
</evidence>
<keyword evidence="6 7" id="KW-0788">Thiol protease</keyword>
<evidence type="ECO:0000256" key="4">
    <source>
        <dbReference type="ARBA" id="ARBA00022786"/>
    </source>
</evidence>
<keyword evidence="4 7" id="KW-0833">Ubl conjugation pathway</keyword>
<dbReference type="AlphaFoldDB" id="A0AAI9SX99"/>
<evidence type="ECO:0000256" key="2">
    <source>
        <dbReference type="ARBA" id="ARBA00009085"/>
    </source>
</evidence>
<dbReference type="InterPro" id="IPR018200">
    <property type="entry name" value="USP_CS"/>
</dbReference>
<sequence>MLGLHLSHSVYNVKAENLTRRLVERSVKVSVMVSNLVKLLEMLDYQCKLVEKLGYCDFDLAYVLYIILFEYFKQTRAKIRCKSEKLYLDLEESINRKDKVFTTMMMPGIKSETTSDPLQDRLKLLKGESLSSSIGGGGGSSSNSNTKSYRRSVSPIELKELLNTKKVLLIDYRLRKDYLNNHIKHTNLVNIEPKLVESLPEGANDADLEDALKATLPFHQLQKFQQRHKFDYVIIYNYKYGVEGNDTFLNILNELELDDNEVFPFARLIDLLVFKNKYISSSLKLVPSYLSGGVLNWYKIFGNDSLERSESQANDMGASNGGVNYSTSLNDYISKPSKGSSPIPIPKEPVHADYKPVQKMPLYEPNKMPPSIGMQPYNPPKDSTSIAVVPGISSYREISNNPKATTATTTTTIETTPASSTLAPISTSTKSNLLEEFSTGLVNLGNSCYMNCMVQCLAATRQLTSFFFPSITFNESYKQHINVNNKLGTQGKLTRGFVELILNMLNKDGGVFTPSKFKRIVGELSPGKQFATYDQQDSIEFLNYLLDGLHEDLNQMAISDPKEKQKISELTPEQENSREILPIRLASTIEWERYLKLNFSIVVDKFQGQYLSRLKCLECGFTSTSYNAFSNLSLPIPEKLDHSSNVTLKDCLDEFITTELLDDENKWFCPKCKKFTKSTKTISITRLPQVLIINFKRFKLNPTDNQFKKLETFVTYPVSDILDLTKYWPAVGSTVSESAVNGNRMKPEEEQRYLDNLPTRNQQPPFRYKLFGVANHFGNLTTGHYTAYVYKKDNKGLKNWCYFDDSKITFNVSPNKVLNKNAYCLFFQRV</sequence>
<evidence type="ECO:0000256" key="3">
    <source>
        <dbReference type="ARBA" id="ARBA00022670"/>
    </source>
</evidence>
<dbReference type="InterPro" id="IPR050185">
    <property type="entry name" value="Ub_carboxyl-term_hydrolase"/>
</dbReference>